<dbReference type="Pfam" id="PF09912">
    <property type="entry name" value="DUF2141"/>
    <property type="match status" value="1"/>
</dbReference>
<protein>
    <recommendedName>
        <fullName evidence="4">DUF2141 domain-containing protein</fullName>
    </recommendedName>
</protein>
<organism evidence="2 3">
    <name type="scientific">Rubripirellula amarantea</name>
    <dbReference type="NCBI Taxonomy" id="2527999"/>
    <lineage>
        <taxon>Bacteria</taxon>
        <taxon>Pseudomonadati</taxon>
        <taxon>Planctomycetota</taxon>
        <taxon>Planctomycetia</taxon>
        <taxon>Pirellulales</taxon>
        <taxon>Pirellulaceae</taxon>
        <taxon>Rubripirellula</taxon>
    </lineage>
</organism>
<keyword evidence="1" id="KW-0812">Transmembrane</keyword>
<comment type="caution">
    <text evidence="2">The sequence shown here is derived from an EMBL/GenBank/DDBJ whole genome shotgun (WGS) entry which is preliminary data.</text>
</comment>
<reference evidence="2 3" key="1">
    <citation type="submission" date="2019-02" db="EMBL/GenBank/DDBJ databases">
        <title>Deep-cultivation of Planctomycetes and their phenomic and genomic characterization uncovers novel biology.</title>
        <authorList>
            <person name="Wiegand S."/>
            <person name="Jogler M."/>
            <person name="Boedeker C."/>
            <person name="Pinto D."/>
            <person name="Vollmers J."/>
            <person name="Rivas-Marin E."/>
            <person name="Kohn T."/>
            <person name="Peeters S.H."/>
            <person name="Heuer A."/>
            <person name="Rast P."/>
            <person name="Oberbeckmann S."/>
            <person name="Bunk B."/>
            <person name="Jeske O."/>
            <person name="Meyerdierks A."/>
            <person name="Storesund J.E."/>
            <person name="Kallscheuer N."/>
            <person name="Luecker S."/>
            <person name="Lage O.M."/>
            <person name="Pohl T."/>
            <person name="Merkel B.J."/>
            <person name="Hornburger P."/>
            <person name="Mueller R.-W."/>
            <person name="Bruemmer F."/>
            <person name="Labrenz M."/>
            <person name="Spormann A.M."/>
            <person name="Op Den Camp H."/>
            <person name="Overmann J."/>
            <person name="Amann R."/>
            <person name="Jetten M.S.M."/>
            <person name="Mascher T."/>
            <person name="Medema M.H."/>
            <person name="Devos D.P."/>
            <person name="Kaster A.-K."/>
            <person name="Ovreas L."/>
            <person name="Rohde M."/>
            <person name="Galperin M.Y."/>
            <person name="Jogler C."/>
        </authorList>
    </citation>
    <scope>NUCLEOTIDE SEQUENCE [LARGE SCALE GENOMIC DNA]</scope>
    <source>
        <strain evidence="2 3">Pla22</strain>
    </source>
</reference>
<sequence length="198" mass="21881">MVNQTDLETQPDYSDTHRELWRQNHLSILLAFAFAVFLIGSGILLYRQNRFVPPRFPDSESITSASGNNTSDDIQLPKDSLLIGVAGAANDQGEMKLAIYDSPESFNDIDASKAKLSATIVNGETVFLLPIEALPERFAVAVFHDENLDGELNRNRFGIPSERYGYSRDARGLTGPPKFSDAVINRPKPGEILAISIR</sequence>
<dbReference type="EMBL" id="SJPI01000002">
    <property type="protein sequence ID" value="TWT51274.1"/>
    <property type="molecule type" value="Genomic_DNA"/>
</dbReference>
<dbReference type="InterPro" id="IPR018673">
    <property type="entry name" value="DUF2141"/>
</dbReference>
<dbReference type="Proteomes" id="UP000316598">
    <property type="component" value="Unassembled WGS sequence"/>
</dbReference>
<evidence type="ECO:0000313" key="2">
    <source>
        <dbReference type="EMBL" id="TWT51274.1"/>
    </source>
</evidence>
<proteinExistence type="predicted"/>
<evidence type="ECO:0008006" key="4">
    <source>
        <dbReference type="Google" id="ProtNLM"/>
    </source>
</evidence>
<evidence type="ECO:0000256" key="1">
    <source>
        <dbReference type="SAM" id="Phobius"/>
    </source>
</evidence>
<name>A0A5C5WKH8_9BACT</name>
<keyword evidence="3" id="KW-1185">Reference proteome</keyword>
<feature type="transmembrane region" description="Helical" evidence="1">
    <location>
        <begin position="26"/>
        <end position="46"/>
    </location>
</feature>
<keyword evidence="1" id="KW-1133">Transmembrane helix</keyword>
<dbReference type="RefSeq" id="WP_207310415.1">
    <property type="nucleotide sequence ID" value="NZ_SJPI01000002.1"/>
</dbReference>
<accession>A0A5C5WKH8</accession>
<evidence type="ECO:0000313" key="3">
    <source>
        <dbReference type="Proteomes" id="UP000316598"/>
    </source>
</evidence>
<gene>
    <name evidence="2" type="ORF">Pla22_40510</name>
</gene>
<dbReference type="AlphaFoldDB" id="A0A5C5WKH8"/>
<keyword evidence="1" id="KW-0472">Membrane</keyword>